<dbReference type="Proteomes" id="UP000224080">
    <property type="component" value="Unassembled WGS sequence"/>
</dbReference>
<comment type="caution">
    <text evidence="1">The sequence shown here is derived from an EMBL/GenBank/DDBJ whole genome shotgun (WGS) entry which is preliminary data.</text>
</comment>
<evidence type="ECO:0000313" key="1">
    <source>
        <dbReference type="EMBL" id="PGH04156.1"/>
    </source>
</evidence>
<evidence type="ECO:0000313" key="2">
    <source>
        <dbReference type="Proteomes" id="UP000224080"/>
    </source>
</evidence>
<sequence>MENQFISNPSSRIALFGHKQDTEILQKASEHSQCAMIPTLGDKWLQSPEFYGLNDTLRDTLIEESLAQNLIIVETPELKVYALPVFFSFRWISSPNVPYIKDEIMDFLALILNRYLQFKQEYYLDVKDVMDGLGRYRFQWDNRLYDDLNESYFRMYKVQDVIRNIA</sequence>
<proteinExistence type="predicted"/>
<protein>
    <submittedName>
        <fullName evidence="1">Uncharacterized protein</fullName>
    </submittedName>
</protein>
<organism evidence="1 2">
    <name type="scientific">Blastomyces parvus</name>
    <dbReference type="NCBI Taxonomy" id="2060905"/>
    <lineage>
        <taxon>Eukaryota</taxon>
        <taxon>Fungi</taxon>
        <taxon>Dikarya</taxon>
        <taxon>Ascomycota</taxon>
        <taxon>Pezizomycotina</taxon>
        <taxon>Eurotiomycetes</taxon>
        <taxon>Eurotiomycetidae</taxon>
        <taxon>Onygenales</taxon>
        <taxon>Ajellomycetaceae</taxon>
        <taxon>Blastomyces</taxon>
    </lineage>
</organism>
<dbReference type="EMBL" id="PDNC01000041">
    <property type="protein sequence ID" value="PGH04156.1"/>
    <property type="molecule type" value="Genomic_DNA"/>
</dbReference>
<keyword evidence="2" id="KW-1185">Reference proteome</keyword>
<name>A0A2B7X519_9EURO</name>
<accession>A0A2B7X519</accession>
<reference evidence="1 2" key="1">
    <citation type="submission" date="2017-10" db="EMBL/GenBank/DDBJ databases">
        <title>Comparative genomics in systemic dimorphic fungi from Ajellomycetaceae.</title>
        <authorList>
            <person name="Munoz J.F."/>
            <person name="Mcewen J.G."/>
            <person name="Clay O.K."/>
            <person name="Cuomo C.A."/>
        </authorList>
    </citation>
    <scope>NUCLEOTIDE SEQUENCE [LARGE SCALE GENOMIC DNA]</scope>
    <source>
        <strain evidence="1 2">UAMH130</strain>
    </source>
</reference>
<gene>
    <name evidence="1" type="ORF">GX51_03663</name>
</gene>
<dbReference type="AlphaFoldDB" id="A0A2B7X519"/>